<evidence type="ECO:0000313" key="1">
    <source>
        <dbReference type="EMBL" id="KAK7793144.1"/>
    </source>
</evidence>
<keyword evidence="2" id="KW-1185">Reference proteome</keyword>
<comment type="caution">
    <text evidence="1">The sequence shown here is derived from an EMBL/GenBank/DDBJ whole genome shotgun (WGS) entry which is preliminary data.</text>
</comment>
<evidence type="ECO:0000313" key="2">
    <source>
        <dbReference type="Proteomes" id="UP001378592"/>
    </source>
</evidence>
<dbReference type="Proteomes" id="UP001378592">
    <property type="component" value="Unassembled WGS sequence"/>
</dbReference>
<dbReference type="AlphaFoldDB" id="A0AAN9V7R8"/>
<organism evidence="1 2">
    <name type="scientific">Gryllus longicercus</name>
    <dbReference type="NCBI Taxonomy" id="2509291"/>
    <lineage>
        <taxon>Eukaryota</taxon>
        <taxon>Metazoa</taxon>
        <taxon>Ecdysozoa</taxon>
        <taxon>Arthropoda</taxon>
        <taxon>Hexapoda</taxon>
        <taxon>Insecta</taxon>
        <taxon>Pterygota</taxon>
        <taxon>Neoptera</taxon>
        <taxon>Polyneoptera</taxon>
        <taxon>Orthoptera</taxon>
        <taxon>Ensifera</taxon>
        <taxon>Gryllidea</taxon>
        <taxon>Grylloidea</taxon>
        <taxon>Gryllidae</taxon>
        <taxon>Gryllinae</taxon>
        <taxon>Gryllus</taxon>
    </lineage>
</organism>
<dbReference type="EMBL" id="JAZDUA010000400">
    <property type="protein sequence ID" value="KAK7793144.1"/>
    <property type="molecule type" value="Genomic_DNA"/>
</dbReference>
<name>A0AAN9V7R8_9ORTH</name>
<proteinExistence type="predicted"/>
<accession>A0AAN9V7R8</accession>
<protein>
    <submittedName>
        <fullName evidence="1">Uncharacterized protein</fullName>
    </submittedName>
</protein>
<reference evidence="1 2" key="1">
    <citation type="submission" date="2024-03" db="EMBL/GenBank/DDBJ databases">
        <title>The genome assembly and annotation of the cricket Gryllus longicercus Weissman &amp; Gray.</title>
        <authorList>
            <person name="Szrajer S."/>
            <person name="Gray D."/>
            <person name="Ylla G."/>
        </authorList>
    </citation>
    <scope>NUCLEOTIDE SEQUENCE [LARGE SCALE GENOMIC DNA]</scope>
    <source>
        <strain evidence="1">DAG 2021-001</strain>
        <tissue evidence="1">Whole body minus gut</tissue>
    </source>
</reference>
<gene>
    <name evidence="1" type="ORF">R5R35_011019</name>
</gene>
<sequence length="191" mass="20214">MKLAPADGSIVGRTVSQLTRSLMSPHPTRDAVIDYVAAGRCMSPHTHTHTCCADGCKRGSRVEQSNVGGRLTFVACLLTVVCCRRRRSAAAAGDVVSGVVCSSRDPAAGRSSVRAYGRARTSRRGAGTVAMAAAAAAVATARRPARMAAAAARAGERSVANTLAGPRRRRRDRCRLAARRALWRDVAGDWW</sequence>